<name>A0A7J7R2N6_RHIFE</name>
<evidence type="ECO:0000313" key="3">
    <source>
        <dbReference type="Proteomes" id="UP000585614"/>
    </source>
</evidence>
<reference evidence="2 3" key="1">
    <citation type="journal article" date="2020" name="Nature">
        <title>Six reference-quality genomes reveal evolution of bat adaptations.</title>
        <authorList>
            <person name="Jebb D."/>
            <person name="Huang Z."/>
            <person name="Pippel M."/>
            <person name="Hughes G.M."/>
            <person name="Lavrichenko K."/>
            <person name="Devanna P."/>
            <person name="Winkler S."/>
            <person name="Jermiin L.S."/>
            <person name="Skirmuntt E.C."/>
            <person name="Katzourakis A."/>
            <person name="Burkitt-Gray L."/>
            <person name="Ray D.A."/>
            <person name="Sullivan K.A.M."/>
            <person name="Roscito J.G."/>
            <person name="Kirilenko B.M."/>
            <person name="Davalos L.M."/>
            <person name="Corthals A.P."/>
            <person name="Power M.L."/>
            <person name="Jones G."/>
            <person name="Ransome R.D."/>
            <person name="Dechmann D.K.N."/>
            <person name="Locatelli A.G."/>
            <person name="Puechmaille S.J."/>
            <person name="Fedrigo O."/>
            <person name="Jarvis E.D."/>
            <person name="Hiller M."/>
            <person name="Vernes S.C."/>
            <person name="Myers E.W."/>
            <person name="Teeling E.C."/>
        </authorList>
    </citation>
    <scope>NUCLEOTIDE SEQUENCE [LARGE SCALE GENOMIC DNA]</scope>
    <source>
        <strain evidence="2">MRhiFer1</strain>
        <tissue evidence="2">Lung</tissue>
    </source>
</reference>
<evidence type="ECO:0000256" key="1">
    <source>
        <dbReference type="SAM" id="MobiDB-lite"/>
    </source>
</evidence>
<evidence type="ECO:0000313" key="2">
    <source>
        <dbReference type="EMBL" id="KAF6270398.1"/>
    </source>
</evidence>
<feature type="compositionally biased region" description="Low complexity" evidence="1">
    <location>
        <begin position="8"/>
        <end position="24"/>
    </location>
</feature>
<comment type="caution">
    <text evidence="2">The sequence shown here is derived from an EMBL/GenBank/DDBJ whole genome shotgun (WGS) entry which is preliminary data.</text>
</comment>
<dbReference type="AlphaFoldDB" id="A0A7J7R2N6"/>
<gene>
    <name evidence="2" type="ORF">mRhiFer1_002795</name>
</gene>
<feature type="region of interest" description="Disordered" evidence="1">
    <location>
        <begin position="1"/>
        <end position="49"/>
    </location>
</feature>
<proteinExistence type="predicted"/>
<accession>A0A7J7R2N6</accession>
<dbReference type="EMBL" id="JACAGC010000032">
    <property type="protein sequence ID" value="KAF6270398.1"/>
    <property type="molecule type" value="Genomic_DNA"/>
</dbReference>
<organism evidence="2 3">
    <name type="scientific">Rhinolophus ferrumequinum</name>
    <name type="common">Greater horseshoe bat</name>
    <dbReference type="NCBI Taxonomy" id="59479"/>
    <lineage>
        <taxon>Eukaryota</taxon>
        <taxon>Metazoa</taxon>
        <taxon>Chordata</taxon>
        <taxon>Craniata</taxon>
        <taxon>Vertebrata</taxon>
        <taxon>Euteleostomi</taxon>
        <taxon>Mammalia</taxon>
        <taxon>Eutheria</taxon>
        <taxon>Laurasiatheria</taxon>
        <taxon>Chiroptera</taxon>
        <taxon>Yinpterochiroptera</taxon>
        <taxon>Rhinolophoidea</taxon>
        <taxon>Rhinolophidae</taxon>
        <taxon>Rhinolophinae</taxon>
        <taxon>Rhinolophus</taxon>
    </lineage>
</organism>
<dbReference type="Proteomes" id="UP000585614">
    <property type="component" value="Unassembled WGS sequence"/>
</dbReference>
<sequence length="83" mass="9110">MSIAQCTSSQSARPAPSPSRPSRSVCGRTRRPRASVQSRHSHCLPPEDTLDRRKMTGVTATWCPQPWRVARCPEGSGLGTHNK</sequence>
<protein>
    <submittedName>
        <fullName evidence="2">Coiled-coil-helix-coiled-coil-helix domain containing 5</fullName>
    </submittedName>
</protein>